<evidence type="ECO:0000313" key="2">
    <source>
        <dbReference type="EMBL" id="CAB4767496.1"/>
    </source>
</evidence>
<evidence type="ECO:0000313" key="1">
    <source>
        <dbReference type="EMBL" id="CAB4732893.1"/>
    </source>
</evidence>
<dbReference type="EMBL" id="CAEZYY010000043">
    <property type="protein sequence ID" value="CAB4767496.1"/>
    <property type="molecule type" value="Genomic_DNA"/>
</dbReference>
<name>A0A6J6SDT1_9ZZZZ</name>
<sequence>MKKFALGLIAAATATAGAFAFAPSANAAAPETTRIGCYIPAPGQFVSVSVVIEAIENTNPTPGVPMVWNCMQ</sequence>
<dbReference type="EMBL" id="CAEZXX010000267">
    <property type="protein sequence ID" value="CAB4732893.1"/>
    <property type="molecule type" value="Genomic_DNA"/>
</dbReference>
<gene>
    <name evidence="1" type="ORF">UFOPK2602_02450</name>
    <name evidence="2" type="ORF">UFOPK2806_02212</name>
    <name evidence="3" type="ORF">UFOPK4306_01430</name>
</gene>
<proteinExistence type="predicted"/>
<evidence type="ECO:0000313" key="3">
    <source>
        <dbReference type="EMBL" id="CAB5064627.1"/>
    </source>
</evidence>
<protein>
    <submittedName>
        <fullName evidence="1">Unannotated protein</fullName>
    </submittedName>
</protein>
<organism evidence="1">
    <name type="scientific">freshwater metagenome</name>
    <dbReference type="NCBI Taxonomy" id="449393"/>
    <lineage>
        <taxon>unclassified sequences</taxon>
        <taxon>metagenomes</taxon>
        <taxon>ecological metagenomes</taxon>
    </lineage>
</organism>
<accession>A0A6J6SDT1</accession>
<reference evidence="1" key="1">
    <citation type="submission" date="2020-05" db="EMBL/GenBank/DDBJ databases">
        <authorList>
            <person name="Chiriac C."/>
            <person name="Salcher M."/>
            <person name="Ghai R."/>
            <person name="Kavagutti S V."/>
        </authorList>
    </citation>
    <scope>NUCLEOTIDE SEQUENCE</scope>
</reference>
<dbReference type="EMBL" id="CAFBQP010000052">
    <property type="protein sequence ID" value="CAB5064627.1"/>
    <property type="molecule type" value="Genomic_DNA"/>
</dbReference>
<dbReference type="AlphaFoldDB" id="A0A6J6SDT1"/>